<dbReference type="Proteomes" id="UP000006727">
    <property type="component" value="Chromosome 17"/>
</dbReference>
<reference evidence="1 3" key="1">
    <citation type="journal article" date="2008" name="Science">
        <title>The Physcomitrella genome reveals evolutionary insights into the conquest of land by plants.</title>
        <authorList>
            <person name="Rensing S."/>
            <person name="Lang D."/>
            <person name="Zimmer A."/>
            <person name="Terry A."/>
            <person name="Salamov A."/>
            <person name="Shapiro H."/>
            <person name="Nishiyama T."/>
            <person name="Perroud P.-F."/>
            <person name="Lindquist E."/>
            <person name="Kamisugi Y."/>
            <person name="Tanahashi T."/>
            <person name="Sakakibara K."/>
            <person name="Fujita T."/>
            <person name="Oishi K."/>
            <person name="Shin-I T."/>
            <person name="Kuroki Y."/>
            <person name="Toyoda A."/>
            <person name="Suzuki Y."/>
            <person name="Hashimoto A."/>
            <person name="Yamaguchi K."/>
            <person name="Sugano A."/>
            <person name="Kohara Y."/>
            <person name="Fujiyama A."/>
            <person name="Anterola A."/>
            <person name="Aoki S."/>
            <person name="Ashton N."/>
            <person name="Barbazuk W.B."/>
            <person name="Barker E."/>
            <person name="Bennetzen J."/>
            <person name="Bezanilla M."/>
            <person name="Blankenship R."/>
            <person name="Cho S.H."/>
            <person name="Dutcher S."/>
            <person name="Estelle M."/>
            <person name="Fawcett J.A."/>
            <person name="Gundlach H."/>
            <person name="Hanada K."/>
            <person name="Heyl A."/>
            <person name="Hicks K.A."/>
            <person name="Hugh J."/>
            <person name="Lohr M."/>
            <person name="Mayer K."/>
            <person name="Melkozernov A."/>
            <person name="Murata T."/>
            <person name="Nelson D."/>
            <person name="Pils B."/>
            <person name="Prigge M."/>
            <person name="Reiss B."/>
            <person name="Renner T."/>
            <person name="Rombauts S."/>
            <person name="Rushton P."/>
            <person name="Sanderfoot A."/>
            <person name="Schween G."/>
            <person name="Shiu S.-H."/>
            <person name="Stueber K."/>
            <person name="Theodoulou F.L."/>
            <person name="Tu H."/>
            <person name="Van de Peer Y."/>
            <person name="Verrier P.J."/>
            <person name="Waters E."/>
            <person name="Wood A."/>
            <person name="Yang L."/>
            <person name="Cove D."/>
            <person name="Cuming A."/>
            <person name="Hasebe M."/>
            <person name="Lucas S."/>
            <person name="Mishler D.B."/>
            <person name="Reski R."/>
            <person name="Grigoriev I."/>
            <person name="Quatrano R.S."/>
            <person name="Boore J.L."/>
        </authorList>
    </citation>
    <scope>NUCLEOTIDE SEQUENCE [LARGE SCALE GENOMIC DNA]</scope>
    <source>
        <strain evidence="2 3">cv. Gransden 2004</strain>
    </source>
</reference>
<organism evidence="1">
    <name type="scientific">Physcomitrium patens</name>
    <name type="common">Spreading-leaved earth moss</name>
    <name type="synonym">Physcomitrella patens</name>
    <dbReference type="NCBI Taxonomy" id="3218"/>
    <lineage>
        <taxon>Eukaryota</taxon>
        <taxon>Viridiplantae</taxon>
        <taxon>Streptophyta</taxon>
        <taxon>Embryophyta</taxon>
        <taxon>Bryophyta</taxon>
        <taxon>Bryophytina</taxon>
        <taxon>Bryopsida</taxon>
        <taxon>Funariidae</taxon>
        <taxon>Funariales</taxon>
        <taxon>Funariaceae</taxon>
        <taxon>Physcomitrium</taxon>
    </lineage>
</organism>
<dbReference type="Gramene" id="Pp3c17_23430V3.1">
    <property type="protein sequence ID" value="PAC:32908126.CDS.1"/>
    <property type="gene ID" value="Pp3c17_23430"/>
</dbReference>
<dbReference type="AlphaFoldDB" id="A0A2K1J578"/>
<keyword evidence="3" id="KW-1185">Reference proteome</keyword>
<reference evidence="1 3" key="2">
    <citation type="journal article" date="2018" name="Plant J.">
        <title>The Physcomitrella patens chromosome-scale assembly reveals moss genome structure and evolution.</title>
        <authorList>
            <person name="Lang D."/>
            <person name="Ullrich K.K."/>
            <person name="Murat F."/>
            <person name="Fuchs J."/>
            <person name="Jenkins J."/>
            <person name="Haas F.B."/>
            <person name="Piednoel M."/>
            <person name="Gundlach H."/>
            <person name="Van Bel M."/>
            <person name="Meyberg R."/>
            <person name="Vives C."/>
            <person name="Morata J."/>
            <person name="Symeonidi A."/>
            <person name="Hiss M."/>
            <person name="Muchero W."/>
            <person name="Kamisugi Y."/>
            <person name="Saleh O."/>
            <person name="Blanc G."/>
            <person name="Decker E.L."/>
            <person name="van Gessel N."/>
            <person name="Grimwood J."/>
            <person name="Hayes R.D."/>
            <person name="Graham S.W."/>
            <person name="Gunter L.E."/>
            <person name="McDaniel S.F."/>
            <person name="Hoernstein S.N.W."/>
            <person name="Larsson A."/>
            <person name="Li F.W."/>
            <person name="Perroud P.F."/>
            <person name="Phillips J."/>
            <person name="Ranjan P."/>
            <person name="Rokshar D.S."/>
            <person name="Rothfels C.J."/>
            <person name="Schneider L."/>
            <person name="Shu S."/>
            <person name="Stevenson D.W."/>
            <person name="Thummler F."/>
            <person name="Tillich M."/>
            <person name="Villarreal Aguilar J.C."/>
            <person name="Widiez T."/>
            <person name="Wong G.K."/>
            <person name="Wymore A."/>
            <person name="Zhang Y."/>
            <person name="Zimmer A.D."/>
            <person name="Quatrano R.S."/>
            <person name="Mayer K.F.X."/>
            <person name="Goodstein D."/>
            <person name="Casacuberta J.M."/>
            <person name="Vandepoele K."/>
            <person name="Reski R."/>
            <person name="Cuming A.C."/>
            <person name="Tuskan G.A."/>
            <person name="Maumus F."/>
            <person name="Salse J."/>
            <person name="Schmutz J."/>
            <person name="Rensing S.A."/>
        </authorList>
    </citation>
    <scope>NUCLEOTIDE SEQUENCE [LARGE SCALE GENOMIC DNA]</scope>
    <source>
        <strain evidence="2 3">cv. Gransden 2004</strain>
    </source>
</reference>
<sequence length="30" mass="3606">MQTCQQRGWKTTIETEYYRSAIPSREVDLD</sequence>
<proteinExistence type="predicted"/>
<evidence type="ECO:0000313" key="1">
    <source>
        <dbReference type="EMBL" id="PNR36681.1"/>
    </source>
</evidence>
<dbReference type="EMBL" id="ABEU02000017">
    <property type="protein sequence ID" value="PNR36681.1"/>
    <property type="molecule type" value="Genomic_DNA"/>
</dbReference>
<gene>
    <name evidence="1" type="ORF">PHYPA_022532</name>
</gene>
<protein>
    <submittedName>
        <fullName evidence="1 2">Uncharacterized protein</fullName>
    </submittedName>
</protein>
<accession>A0A2K1J578</accession>
<evidence type="ECO:0000313" key="3">
    <source>
        <dbReference type="Proteomes" id="UP000006727"/>
    </source>
</evidence>
<evidence type="ECO:0000313" key="2">
    <source>
        <dbReference type="EnsemblPlants" id="PAC:32908126.CDS.1"/>
    </source>
</evidence>
<dbReference type="InParanoid" id="A0A2K1J578"/>
<name>A0A2K1J578_PHYPA</name>
<dbReference type="EnsemblPlants" id="Pp3c17_23430V3.1">
    <property type="protein sequence ID" value="PAC:32908126.CDS.1"/>
    <property type="gene ID" value="Pp3c17_23430"/>
</dbReference>
<reference evidence="2" key="3">
    <citation type="submission" date="2020-12" db="UniProtKB">
        <authorList>
            <consortium name="EnsemblPlants"/>
        </authorList>
    </citation>
    <scope>IDENTIFICATION</scope>
</reference>